<feature type="domain" description="Core-binding (CB)" evidence="6">
    <location>
        <begin position="60"/>
        <end position="141"/>
    </location>
</feature>
<keyword evidence="2 4" id="KW-0238">DNA-binding</keyword>
<evidence type="ECO:0000259" key="6">
    <source>
        <dbReference type="PROSITE" id="PS51900"/>
    </source>
</evidence>
<keyword evidence="1" id="KW-0229">DNA integration</keyword>
<dbReference type="GO" id="GO:0003677">
    <property type="term" value="F:DNA binding"/>
    <property type="evidence" value="ECO:0007669"/>
    <property type="project" value="UniProtKB-UniRule"/>
</dbReference>
<evidence type="ECO:0000256" key="4">
    <source>
        <dbReference type="PROSITE-ProRule" id="PRU01248"/>
    </source>
</evidence>
<dbReference type="SUPFAM" id="SSF56349">
    <property type="entry name" value="DNA breaking-rejoining enzymes"/>
    <property type="match status" value="1"/>
</dbReference>
<dbReference type="RefSeq" id="WP_005138490.1">
    <property type="nucleotide sequence ID" value="NZ_KB849947.1"/>
</dbReference>
<comment type="caution">
    <text evidence="7">The sequence shown here is derived from an EMBL/GenBank/DDBJ whole genome shotgun (WGS) entry which is preliminary data.</text>
</comment>
<evidence type="ECO:0000256" key="3">
    <source>
        <dbReference type="ARBA" id="ARBA00023172"/>
    </source>
</evidence>
<organism evidence="7 8">
    <name type="scientific">Acinetobacter baumannii NIPH 80</name>
    <dbReference type="NCBI Taxonomy" id="1217629"/>
    <lineage>
        <taxon>Bacteria</taxon>
        <taxon>Pseudomonadati</taxon>
        <taxon>Pseudomonadota</taxon>
        <taxon>Gammaproteobacteria</taxon>
        <taxon>Moraxellales</taxon>
        <taxon>Moraxellaceae</taxon>
        <taxon>Acinetobacter</taxon>
        <taxon>Acinetobacter calcoaceticus/baumannii complex</taxon>
    </lineage>
</organism>
<accession>N9KW93</accession>
<evidence type="ECO:0000313" key="8">
    <source>
        <dbReference type="Proteomes" id="UP000013021"/>
    </source>
</evidence>
<dbReference type="InterPro" id="IPR011010">
    <property type="entry name" value="DNA_brk_join_enz"/>
</dbReference>
<dbReference type="InterPro" id="IPR013762">
    <property type="entry name" value="Integrase-like_cat_sf"/>
</dbReference>
<dbReference type="Proteomes" id="UP000013021">
    <property type="component" value="Unassembled WGS sequence"/>
</dbReference>
<dbReference type="PROSITE" id="PS51900">
    <property type="entry name" value="CB"/>
    <property type="match status" value="1"/>
</dbReference>
<evidence type="ECO:0000313" key="7">
    <source>
        <dbReference type="EMBL" id="ENW72770.1"/>
    </source>
</evidence>
<evidence type="ECO:0000259" key="5">
    <source>
        <dbReference type="PROSITE" id="PS51898"/>
    </source>
</evidence>
<dbReference type="EMBL" id="APRE01000032">
    <property type="protein sequence ID" value="ENW72770.1"/>
    <property type="molecule type" value="Genomic_DNA"/>
</dbReference>
<gene>
    <name evidence="7" type="ORF">F913_01743</name>
</gene>
<evidence type="ECO:0000256" key="2">
    <source>
        <dbReference type="ARBA" id="ARBA00023125"/>
    </source>
</evidence>
<dbReference type="PROSITE" id="PS51898">
    <property type="entry name" value="TYR_RECOMBINASE"/>
    <property type="match status" value="1"/>
</dbReference>
<dbReference type="InterPro" id="IPR010998">
    <property type="entry name" value="Integrase_recombinase_N"/>
</dbReference>
<dbReference type="CDD" id="cd00796">
    <property type="entry name" value="INT_Rci_Hp1_C"/>
    <property type="match status" value="1"/>
</dbReference>
<dbReference type="InterPro" id="IPR050090">
    <property type="entry name" value="Tyrosine_recombinase_XerCD"/>
</dbReference>
<dbReference type="Pfam" id="PF00589">
    <property type="entry name" value="Phage_integrase"/>
    <property type="match status" value="1"/>
</dbReference>
<dbReference type="GO" id="GO:0015074">
    <property type="term" value="P:DNA integration"/>
    <property type="evidence" value="ECO:0007669"/>
    <property type="project" value="UniProtKB-KW"/>
</dbReference>
<reference evidence="7 8" key="1">
    <citation type="submission" date="2013-02" db="EMBL/GenBank/DDBJ databases">
        <title>The Genome Sequence of Acinetobacter baumannii NIPH 80.</title>
        <authorList>
            <consortium name="The Broad Institute Genome Sequencing Platform"/>
            <consortium name="The Broad Institute Genome Sequencing Center for Infectious Disease"/>
            <person name="Cerqueira G."/>
            <person name="Feldgarden M."/>
            <person name="Courvalin P."/>
            <person name="Perichon B."/>
            <person name="Grillot-Courvalin C."/>
            <person name="Clermont D."/>
            <person name="Rocha E."/>
            <person name="Yoon E.-J."/>
            <person name="Nemec A."/>
            <person name="Walker B."/>
            <person name="Young S.K."/>
            <person name="Zeng Q."/>
            <person name="Gargeya S."/>
            <person name="Fitzgerald M."/>
            <person name="Haas B."/>
            <person name="Abouelleil A."/>
            <person name="Alvarado L."/>
            <person name="Arachchi H.M."/>
            <person name="Berlin A.M."/>
            <person name="Chapman S.B."/>
            <person name="Dewar J."/>
            <person name="Goldberg J."/>
            <person name="Griggs A."/>
            <person name="Gujja S."/>
            <person name="Hansen M."/>
            <person name="Howarth C."/>
            <person name="Imamovic A."/>
            <person name="Larimer J."/>
            <person name="McCowan C."/>
            <person name="Murphy C."/>
            <person name="Neiman D."/>
            <person name="Pearson M."/>
            <person name="Priest M."/>
            <person name="Roberts A."/>
            <person name="Saif S."/>
            <person name="Shea T."/>
            <person name="Sisk P."/>
            <person name="Sykes S."/>
            <person name="Wortman J."/>
            <person name="Nusbaum C."/>
            <person name="Birren B."/>
        </authorList>
    </citation>
    <scope>NUCLEOTIDE SEQUENCE [LARGE SCALE GENOMIC DNA]</scope>
    <source>
        <strain evidence="7 8">NIPH 80</strain>
    </source>
</reference>
<dbReference type="Gene3D" id="1.10.150.130">
    <property type="match status" value="1"/>
</dbReference>
<proteinExistence type="predicted"/>
<dbReference type="PATRIC" id="fig|1217629.3.peg.1685"/>
<dbReference type="AlphaFoldDB" id="N9KW93"/>
<dbReference type="InterPro" id="IPR002104">
    <property type="entry name" value="Integrase_catalytic"/>
</dbReference>
<dbReference type="HOGENOM" id="CLU_027562_32_1_6"/>
<dbReference type="PANTHER" id="PTHR30349">
    <property type="entry name" value="PHAGE INTEGRASE-RELATED"/>
    <property type="match status" value="1"/>
</dbReference>
<dbReference type="GO" id="GO:0006310">
    <property type="term" value="P:DNA recombination"/>
    <property type="evidence" value="ECO:0007669"/>
    <property type="project" value="UniProtKB-KW"/>
</dbReference>
<name>N9KW93_ACIBA</name>
<sequence length="348" mass="40744">MKLPKPIKRGQTYRITVTYENKRYSCTRDTEKECEQWAAMKLLELKSGKVQEEKGIKTPYPFKMLCEKYYAEKGVKLRSKHVIRNKLDNLERIVGELASKSIYDFKPSDIARWRNKRVLEVKNGTVLYEFSIFSSIFTYAQKELFLIESNVWQNVIKPEKGKSRSQRITFDDQEKILQQAKWDKNNPPRFVKHYVCWAMLFALETAMRQGEILGMRREDIKDGFVHLPMTKNGESRNVPLSKEAKRLLSLLPSNTDILLPVKAETFKRTWIKIRDAADLKHINFHDTRHEAITRMVRERKLPVEVLAKITGHKTIGILINTYYNPNAQDRELHSKRNCSSGIRSHISG</sequence>
<dbReference type="PANTHER" id="PTHR30349:SF94">
    <property type="entry name" value="INTEGRASE_RECOMBINASE HI_1414-RELATED"/>
    <property type="match status" value="1"/>
</dbReference>
<dbReference type="InterPro" id="IPR044068">
    <property type="entry name" value="CB"/>
</dbReference>
<evidence type="ECO:0008006" key="9">
    <source>
        <dbReference type="Google" id="ProtNLM"/>
    </source>
</evidence>
<keyword evidence="3" id="KW-0233">DNA recombination</keyword>
<evidence type="ECO:0000256" key="1">
    <source>
        <dbReference type="ARBA" id="ARBA00022908"/>
    </source>
</evidence>
<protein>
    <recommendedName>
        <fullName evidence="9">Tyr recombinase domain-containing protein</fullName>
    </recommendedName>
</protein>
<feature type="domain" description="Tyr recombinase" evidence="5">
    <location>
        <begin position="163"/>
        <end position="335"/>
    </location>
</feature>
<dbReference type="Gene3D" id="1.10.443.10">
    <property type="entry name" value="Intergrase catalytic core"/>
    <property type="match status" value="1"/>
</dbReference>